<organism evidence="2 3">
    <name type="scientific">Mycetocola zhujimingii</name>
    <dbReference type="NCBI Taxonomy" id="2079792"/>
    <lineage>
        <taxon>Bacteria</taxon>
        <taxon>Bacillati</taxon>
        <taxon>Actinomycetota</taxon>
        <taxon>Actinomycetes</taxon>
        <taxon>Micrococcales</taxon>
        <taxon>Microbacteriaceae</taxon>
        <taxon>Mycetocola</taxon>
    </lineage>
</organism>
<dbReference type="EMBL" id="QEFB01000018">
    <property type="protein sequence ID" value="PWC04764.1"/>
    <property type="molecule type" value="Genomic_DNA"/>
</dbReference>
<dbReference type="InterPro" id="IPR036291">
    <property type="entry name" value="NAD(P)-bd_dom_sf"/>
</dbReference>
<comment type="caution">
    <text evidence="2">The sequence shown here is derived from an EMBL/GenBank/DDBJ whole genome shotgun (WGS) entry which is preliminary data.</text>
</comment>
<evidence type="ECO:0000259" key="1">
    <source>
        <dbReference type="Pfam" id="PF13460"/>
    </source>
</evidence>
<feature type="domain" description="NAD(P)-binding" evidence="1">
    <location>
        <begin position="7"/>
        <end position="187"/>
    </location>
</feature>
<dbReference type="Proteomes" id="UP000244962">
    <property type="component" value="Unassembled WGS sequence"/>
</dbReference>
<keyword evidence="3" id="KW-1185">Reference proteome</keyword>
<proteinExistence type="predicted"/>
<dbReference type="InterPro" id="IPR016040">
    <property type="entry name" value="NAD(P)-bd_dom"/>
</dbReference>
<dbReference type="Pfam" id="PF13460">
    <property type="entry name" value="NAD_binding_10"/>
    <property type="match status" value="1"/>
</dbReference>
<accession>A0A2U1TAP9</accession>
<reference evidence="3" key="1">
    <citation type="submission" date="2018-04" db="EMBL/GenBank/DDBJ databases">
        <authorList>
            <person name="Liu S."/>
            <person name="Wang Z."/>
            <person name="Li J."/>
        </authorList>
    </citation>
    <scope>NUCLEOTIDE SEQUENCE [LARGE SCALE GENOMIC DNA]</scope>
    <source>
        <strain evidence="3">622</strain>
    </source>
</reference>
<protein>
    <submittedName>
        <fullName evidence="2">NAD(P)-dependent oxidoreductase</fullName>
    </submittedName>
</protein>
<dbReference type="InterPro" id="IPR052718">
    <property type="entry name" value="NmrA-type_oxidoreductase"/>
</dbReference>
<dbReference type="Gene3D" id="3.90.25.10">
    <property type="entry name" value="UDP-galactose 4-epimerase, domain 1"/>
    <property type="match status" value="1"/>
</dbReference>
<dbReference type="RefSeq" id="WP_108963793.1">
    <property type="nucleotide sequence ID" value="NZ_QEFB01000018.1"/>
</dbReference>
<evidence type="ECO:0000313" key="2">
    <source>
        <dbReference type="EMBL" id="PWC04764.1"/>
    </source>
</evidence>
<dbReference type="AlphaFoldDB" id="A0A2U1TAP9"/>
<dbReference type="PANTHER" id="PTHR47129">
    <property type="entry name" value="QUINONE OXIDOREDUCTASE 2"/>
    <property type="match status" value="1"/>
</dbReference>
<dbReference type="PANTHER" id="PTHR47129:SF1">
    <property type="entry name" value="NMRA-LIKE DOMAIN-CONTAINING PROTEIN"/>
    <property type="match status" value="1"/>
</dbReference>
<dbReference type="CDD" id="cd05269">
    <property type="entry name" value="TMR_SDR_a"/>
    <property type="match status" value="1"/>
</dbReference>
<gene>
    <name evidence="2" type="ORF">DF223_14105</name>
</gene>
<evidence type="ECO:0000313" key="3">
    <source>
        <dbReference type="Proteomes" id="UP000244962"/>
    </source>
</evidence>
<dbReference type="Gene3D" id="3.40.50.720">
    <property type="entry name" value="NAD(P)-binding Rossmann-like Domain"/>
    <property type="match status" value="1"/>
</dbReference>
<sequence length="286" mass="29995">MSIVVTGATGPLGRLIIEHLLERGAQSGEIIGAGRSEEKLTELESALGVRTAVIDYSKPETLDTAFAGADTLMFVSGSEAGQRIEQHRNVVDAAVRAGISRIVYTSAPHADTSTLVLAPEHKATEEMIRASGIPFTFLRNNWYTENYVGAFTQATASGTYLASTGDGRVASASRTDFAEAAAAVLTQDGHDGAVYELSGDVAWDGNQLAAAFSELAGRTITFTSVTPEEHAATLRAAGLDEGTIGFLVRLDGDIRNGDLADTSGDLSRLIGRPTTPLVEGLRLALG</sequence>
<dbReference type="SUPFAM" id="SSF51735">
    <property type="entry name" value="NAD(P)-binding Rossmann-fold domains"/>
    <property type="match status" value="1"/>
</dbReference>
<name>A0A2U1TAP9_9MICO</name>